<feature type="compositionally biased region" description="Low complexity" evidence="1">
    <location>
        <begin position="144"/>
        <end position="153"/>
    </location>
</feature>
<gene>
    <name evidence="2" type="ORF">SEMRO_1382_G267940.1</name>
</gene>
<evidence type="ECO:0000313" key="3">
    <source>
        <dbReference type="Proteomes" id="UP001153069"/>
    </source>
</evidence>
<keyword evidence="3" id="KW-1185">Reference proteome</keyword>
<reference evidence="2" key="1">
    <citation type="submission" date="2020-06" db="EMBL/GenBank/DDBJ databases">
        <authorList>
            <consortium name="Plant Systems Biology data submission"/>
        </authorList>
    </citation>
    <scope>NUCLEOTIDE SEQUENCE</scope>
    <source>
        <strain evidence="2">D6</strain>
    </source>
</reference>
<dbReference type="Proteomes" id="UP001153069">
    <property type="component" value="Unassembled WGS sequence"/>
</dbReference>
<dbReference type="EMBL" id="CAICTM010001380">
    <property type="protein sequence ID" value="CAB9523142.1"/>
    <property type="molecule type" value="Genomic_DNA"/>
</dbReference>
<feature type="compositionally biased region" description="Acidic residues" evidence="1">
    <location>
        <begin position="154"/>
        <end position="164"/>
    </location>
</feature>
<protein>
    <submittedName>
        <fullName evidence="2">Uncharacterized protein</fullName>
    </submittedName>
</protein>
<organism evidence="2 3">
    <name type="scientific">Seminavis robusta</name>
    <dbReference type="NCBI Taxonomy" id="568900"/>
    <lineage>
        <taxon>Eukaryota</taxon>
        <taxon>Sar</taxon>
        <taxon>Stramenopiles</taxon>
        <taxon>Ochrophyta</taxon>
        <taxon>Bacillariophyta</taxon>
        <taxon>Bacillariophyceae</taxon>
        <taxon>Bacillariophycidae</taxon>
        <taxon>Naviculales</taxon>
        <taxon>Naviculaceae</taxon>
        <taxon>Seminavis</taxon>
    </lineage>
</organism>
<sequence length="164" mass="17778">MVYAALVCRSSLPAKTIKKADGTYRPLCNLLSPFLNQTGTDQIAEVNNKARAKSFRRDAEQTLKRKAEDERYSLYRRNRQSPRFRDDSDAAAENADEWREHARAQVTSNIKAAVATIKTGGPILNLDVVAPVAWPVPVVVPAAPAAAAAPAAGAEDESSDEGEE</sequence>
<dbReference type="AlphaFoldDB" id="A0A9N8EL96"/>
<feature type="region of interest" description="Disordered" evidence="1">
    <location>
        <begin position="78"/>
        <end position="97"/>
    </location>
</feature>
<proteinExistence type="predicted"/>
<feature type="region of interest" description="Disordered" evidence="1">
    <location>
        <begin position="144"/>
        <end position="164"/>
    </location>
</feature>
<accession>A0A9N8EL96</accession>
<evidence type="ECO:0000256" key="1">
    <source>
        <dbReference type="SAM" id="MobiDB-lite"/>
    </source>
</evidence>
<evidence type="ECO:0000313" key="2">
    <source>
        <dbReference type="EMBL" id="CAB9523142.1"/>
    </source>
</evidence>
<name>A0A9N8EL96_9STRA</name>
<comment type="caution">
    <text evidence="2">The sequence shown here is derived from an EMBL/GenBank/DDBJ whole genome shotgun (WGS) entry which is preliminary data.</text>
</comment>